<dbReference type="InterPro" id="IPR009057">
    <property type="entry name" value="Homeodomain-like_sf"/>
</dbReference>
<dbReference type="InterPro" id="IPR001647">
    <property type="entry name" value="HTH_TetR"/>
</dbReference>
<dbReference type="Proteomes" id="UP001499884">
    <property type="component" value="Unassembled WGS sequence"/>
</dbReference>
<sequence length="222" mass="23793">MRYSSGMRQRARSAEDKARRADDLLQAAEAVALERGGVRYVTLAEVTERAGLHRTGVRRYYSKKEDLLLELAERGWGQWRDAVADELGDRTGLTPAQTAAVVSSTLIGLPVFCDLLTHVPLHLEGDVDIERARRYKTNATAAHDAIATALDRASALAAGQVVSLLAAAVVLSAGLWQVSHPTPTLAKLYEEVPDWGHAALDFAPRLTTLLTACATGLAAGPG</sequence>
<dbReference type="Gene3D" id="1.10.357.10">
    <property type="entry name" value="Tetracycline Repressor, domain 2"/>
    <property type="match status" value="1"/>
</dbReference>
<protein>
    <submittedName>
        <fullName evidence="4">TetR/AcrR family transcriptional regulator</fullName>
    </submittedName>
</protein>
<organism evidence="4 5">
    <name type="scientific">Streptomyces tremellae</name>
    <dbReference type="NCBI Taxonomy" id="1124239"/>
    <lineage>
        <taxon>Bacteria</taxon>
        <taxon>Bacillati</taxon>
        <taxon>Actinomycetota</taxon>
        <taxon>Actinomycetes</taxon>
        <taxon>Kitasatosporales</taxon>
        <taxon>Streptomycetaceae</taxon>
        <taxon>Streptomyces</taxon>
    </lineage>
</organism>
<gene>
    <name evidence="4" type="ORF">GCM10023082_28990</name>
</gene>
<keyword evidence="1 2" id="KW-0238">DNA-binding</keyword>
<reference evidence="5" key="1">
    <citation type="journal article" date="2019" name="Int. J. Syst. Evol. Microbiol.">
        <title>The Global Catalogue of Microorganisms (GCM) 10K type strain sequencing project: providing services to taxonomists for standard genome sequencing and annotation.</title>
        <authorList>
            <consortium name="The Broad Institute Genomics Platform"/>
            <consortium name="The Broad Institute Genome Sequencing Center for Infectious Disease"/>
            <person name="Wu L."/>
            <person name="Ma J."/>
        </authorList>
    </citation>
    <scope>NUCLEOTIDE SEQUENCE [LARGE SCALE GENOMIC DNA]</scope>
    <source>
        <strain evidence="5">JCM 30846</strain>
    </source>
</reference>
<feature type="domain" description="HTH tetR-type" evidence="3">
    <location>
        <begin position="18"/>
        <end position="79"/>
    </location>
</feature>
<dbReference type="SUPFAM" id="SSF46689">
    <property type="entry name" value="Homeodomain-like"/>
    <property type="match status" value="1"/>
</dbReference>
<evidence type="ECO:0000313" key="4">
    <source>
        <dbReference type="EMBL" id="GAA3729382.1"/>
    </source>
</evidence>
<dbReference type="Pfam" id="PF17929">
    <property type="entry name" value="TetR_C_34"/>
    <property type="match status" value="1"/>
</dbReference>
<name>A0ABP7F1Q5_9ACTN</name>
<evidence type="ECO:0000256" key="1">
    <source>
        <dbReference type="ARBA" id="ARBA00023125"/>
    </source>
</evidence>
<evidence type="ECO:0000256" key="2">
    <source>
        <dbReference type="PROSITE-ProRule" id="PRU00335"/>
    </source>
</evidence>
<feature type="DNA-binding region" description="H-T-H motif" evidence="2">
    <location>
        <begin position="42"/>
        <end position="61"/>
    </location>
</feature>
<proteinExistence type="predicted"/>
<keyword evidence="5" id="KW-1185">Reference proteome</keyword>
<evidence type="ECO:0000259" key="3">
    <source>
        <dbReference type="PROSITE" id="PS50977"/>
    </source>
</evidence>
<comment type="caution">
    <text evidence="4">The sequence shown here is derived from an EMBL/GenBank/DDBJ whole genome shotgun (WGS) entry which is preliminary data.</text>
</comment>
<dbReference type="EMBL" id="BAABEP010000016">
    <property type="protein sequence ID" value="GAA3729382.1"/>
    <property type="molecule type" value="Genomic_DNA"/>
</dbReference>
<evidence type="ECO:0000313" key="5">
    <source>
        <dbReference type="Proteomes" id="UP001499884"/>
    </source>
</evidence>
<accession>A0ABP7F1Q5</accession>
<dbReference type="InterPro" id="IPR041483">
    <property type="entry name" value="TetR_C_34"/>
</dbReference>
<dbReference type="PROSITE" id="PS50977">
    <property type="entry name" value="HTH_TETR_2"/>
    <property type="match status" value="1"/>
</dbReference>